<dbReference type="EMBL" id="BMAW01012526">
    <property type="protein sequence ID" value="GFT29141.1"/>
    <property type="molecule type" value="Genomic_DNA"/>
</dbReference>
<dbReference type="OrthoDB" id="10401995at2759"/>
<dbReference type="Proteomes" id="UP000887013">
    <property type="component" value="Unassembled WGS sequence"/>
</dbReference>
<keyword evidence="2" id="KW-1185">Reference proteome</keyword>
<comment type="caution">
    <text evidence="1">The sequence shown here is derived from an EMBL/GenBank/DDBJ whole genome shotgun (WGS) entry which is preliminary data.</text>
</comment>
<organism evidence="1 2">
    <name type="scientific">Nephila pilipes</name>
    <name type="common">Giant wood spider</name>
    <name type="synonym">Nephila maculata</name>
    <dbReference type="NCBI Taxonomy" id="299642"/>
    <lineage>
        <taxon>Eukaryota</taxon>
        <taxon>Metazoa</taxon>
        <taxon>Ecdysozoa</taxon>
        <taxon>Arthropoda</taxon>
        <taxon>Chelicerata</taxon>
        <taxon>Arachnida</taxon>
        <taxon>Araneae</taxon>
        <taxon>Araneomorphae</taxon>
        <taxon>Entelegynae</taxon>
        <taxon>Araneoidea</taxon>
        <taxon>Nephilidae</taxon>
        <taxon>Nephila</taxon>
    </lineage>
</organism>
<name>A0A8X6NSA1_NEPPI</name>
<evidence type="ECO:0000313" key="2">
    <source>
        <dbReference type="Proteomes" id="UP000887013"/>
    </source>
</evidence>
<proteinExistence type="predicted"/>
<accession>A0A8X6NSA1</accession>
<sequence length="78" mass="8756">MGTKSCEKVLPISGDSVERMNDALVDSRSCFSFLSYLYECNKAGVPFLQRCCHVTDVLHLIKPSVRHDERRGLPTLNA</sequence>
<evidence type="ECO:0000313" key="1">
    <source>
        <dbReference type="EMBL" id="GFT29141.1"/>
    </source>
</evidence>
<dbReference type="AlphaFoldDB" id="A0A8X6NSA1"/>
<gene>
    <name evidence="1" type="ORF">NPIL_163871</name>
</gene>
<protein>
    <submittedName>
        <fullName evidence="1">Uncharacterized protein</fullName>
    </submittedName>
</protein>
<reference evidence="1" key="1">
    <citation type="submission" date="2020-08" db="EMBL/GenBank/DDBJ databases">
        <title>Multicomponent nature underlies the extraordinary mechanical properties of spider dragline silk.</title>
        <authorList>
            <person name="Kono N."/>
            <person name="Nakamura H."/>
            <person name="Mori M."/>
            <person name="Yoshida Y."/>
            <person name="Ohtoshi R."/>
            <person name="Malay A.D."/>
            <person name="Moran D.A.P."/>
            <person name="Tomita M."/>
            <person name="Numata K."/>
            <person name="Arakawa K."/>
        </authorList>
    </citation>
    <scope>NUCLEOTIDE SEQUENCE</scope>
</reference>